<dbReference type="Pfam" id="PF08170">
    <property type="entry name" value="POPLD"/>
    <property type="match status" value="1"/>
</dbReference>
<feature type="compositionally biased region" description="Basic and acidic residues" evidence="4">
    <location>
        <begin position="403"/>
        <end position="422"/>
    </location>
</feature>
<proteinExistence type="predicted"/>
<evidence type="ECO:0000313" key="8">
    <source>
        <dbReference type="Proteomes" id="UP000245942"/>
    </source>
</evidence>
<feature type="domain" description="Pop1 N-terminal" evidence="5">
    <location>
        <begin position="64"/>
        <end position="152"/>
    </location>
</feature>
<dbReference type="GO" id="GO:0001682">
    <property type="term" value="P:tRNA 5'-leader removal"/>
    <property type="evidence" value="ECO:0007669"/>
    <property type="project" value="InterPro"/>
</dbReference>
<dbReference type="GO" id="GO:0005655">
    <property type="term" value="C:nucleolar ribonuclease P complex"/>
    <property type="evidence" value="ECO:0007669"/>
    <property type="project" value="InterPro"/>
</dbReference>
<dbReference type="GeneID" id="37014616"/>
<evidence type="ECO:0000313" key="7">
    <source>
        <dbReference type="EMBL" id="PWN19867.1"/>
    </source>
</evidence>
<sequence length="864" mass="94795">MAPKRPRPEEVLRQDTSRKQHKITQRRDARKIDTDSRPSPGQSSAPSNASTTVLPPQLDVEQTIAARRFQIQALQRAIRASRASASTRAWQLLPRHARRRAASHNILRLPARLRRKGLAELRASNTNPKTRSEMRKRLATHPRSKSLARKEELLQRAARPGAQWLETHLWYAKRFRMSRADFDGPRWGYVLPEERSMKGARTDWRAANQGCAVLDASYEEWFRLSCKVARSSTSADEARQYLQEVVQLANIRQASSKIGPQLLPGTVVDAVLHAGNPGPSDQAICPLTIYSVAPTEPRLEGNTSGGKRPRLKSDAQQKHRRAPPKSLRKMLASLQPAPPLSEVHPDFEVLVRVHPAATRDVTRALRKGIAKRELVKLDSLRKGTHFVLTGLSKPDAGTLIGIHRPDEQSRKERRKASDKSSMIERQQLRSRAFNIFELYGPLSGQVLDRVLSPVLSTTPGVGAGWPAFAQGSRPTMQLDRGLVFNLLVTDPRLSTPTNRRAQKASQVAAAPDFEALDSEGKGIIAANILSDGKSAPRFSKGDLDRRRAKQLVPGSRRQPTAADDTVPVLVVMRSVLKPIDDVEREVGGYTLIVPQGWGSAFFQALVGASARPLSQQSLRSLHLETATPSYPYDWVGSPGWADALAFNENKRLEAWTRLPKGKRTEWKSVGTRWPFGGQGMWTSIIANARAALLALLPDSTSAQHSIACRVERVHLMGSSDQLIEQVQRLQVCKNSGAKERPKVPAAILPPMASTTTHPFVLFSARAIDRGRLHDGDEVHLLSAATKTTPTSHIGTITSGNFSLARGTGFGLGVAAREAWICAALEGQGDGNAGGAGAKEMHVRFLVRSRIGGPAGVVEANAVTF</sequence>
<dbReference type="AlphaFoldDB" id="A0A316U3Q2"/>
<evidence type="ECO:0000256" key="2">
    <source>
        <dbReference type="ARBA" id="ARBA00022694"/>
    </source>
</evidence>
<feature type="compositionally biased region" description="Polar residues" evidence="4">
    <location>
        <begin position="37"/>
        <end position="54"/>
    </location>
</feature>
<feature type="compositionally biased region" description="Basic and acidic residues" evidence="4">
    <location>
        <begin position="25"/>
        <end position="36"/>
    </location>
</feature>
<dbReference type="PANTHER" id="PTHR22731:SF3">
    <property type="entry name" value="RIBONUCLEASES P_MRP PROTEIN SUBUNIT POP1"/>
    <property type="match status" value="1"/>
</dbReference>
<evidence type="ECO:0000256" key="1">
    <source>
        <dbReference type="ARBA" id="ARBA00004123"/>
    </source>
</evidence>
<dbReference type="STRING" id="1684307.A0A316U3Q2"/>
<feature type="domain" description="Pop1 N-terminal" evidence="5">
    <location>
        <begin position="163"/>
        <end position="225"/>
    </location>
</feature>
<feature type="region of interest" description="Disordered" evidence="4">
    <location>
        <begin position="1"/>
        <end position="56"/>
    </location>
</feature>
<evidence type="ECO:0000259" key="6">
    <source>
        <dbReference type="Pfam" id="PF08170"/>
    </source>
</evidence>
<feature type="region of interest" description="Disordered" evidence="4">
    <location>
        <begin position="121"/>
        <end position="145"/>
    </location>
</feature>
<feature type="compositionally biased region" description="Basic and acidic residues" evidence="4">
    <location>
        <begin position="1"/>
        <end position="18"/>
    </location>
</feature>
<dbReference type="Pfam" id="PF06978">
    <property type="entry name" value="POP1_N"/>
    <property type="match status" value="2"/>
</dbReference>
<dbReference type="EMBL" id="KZ819330">
    <property type="protein sequence ID" value="PWN19867.1"/>
    <property type="molecule type" value="Genomic_DNA"/>
</dbReference>
<protein>
    <submittedName>
        <fullName evidence="7">POP1-domain-containing protein</fullName>
    </submittedName>
</protein>
<dbReference type="OrthoDB" id="442863at2759"/>
<keyword evidence="8" id="KW-1185">Reference proteome</keyword>
<keyword evidence="3" id="KW-0539">Nucleus</keyword>
<feature type="region of interest" description="Disordered" evidence="4">
    <location>
        <begin position="296"/>
        <end position="326"/>
    </location>
</feature>
<dbReference type="GO" id="GO:0000172">
    <property type="term" value="C:ribonuclease MRP complex"/>
    <property type="evidence" value="ECO:0007669"/>
    <property type="project" value="InterPro"/>
</dbReference>
<name>A0A316U3Q2_9BASI</name>
<feature type="domain" description="POPLD" evidence="6">
    <location>
        <begin position="588"/>
        <end position="675"/>
    </location>
</feature>
<feature type="region of interest" description="Disordered" evidence="4">
    <location>
        <begin position="398"/>
        <end position="423"/>
    </location>
</feature>
<keyword evidence="2" id="KW-0819">tRNA processing</keyword>
<dbReference type="Proteomes" id="UP000245942">
    <property type="component" value="Unassembled WGS sequence"/>
</dbReference>
<evidence type="ECO:0000256" key="3">
    <source>
        <dbReference type="ARBA" id="ARBA00023242"/>
    </source>
</evidence>
<dbReference type="PANTHER" id="PTHR22731">
    <property type="entry name" value="RIBONUCLEASES P/MRP PROTEIN SUBUNIT POP1"/>
    <property type="match status" value="1"/>
</dbReference>
<accession>A0A316U3Q2</accession>
<reference evidence="7 8" key="1">
    <citation type="journal article" date="2018" name="Mol. Biol. Evol.">
        <title>Broad Genomic Sampling Reveals a Smut Pathogenic Ancestry of the Fungal Clade Ustilaginomycotina.</title>
        <authorList>
            <person name="Kijpornyongpan T."/>
            <person name="Mondo S.J."/>
            <person name="Barry K."/>
            <person name="Sandor L."/>
            <person name="Lee J."/>
            <person name="Lipzen A."/>
            <person name="Pangilinan J."/>
            <person name="LaButti K."/>
            <person name="Hainaut M."/>
            <person name="Henrissat B."/>
            <person name="Grigoriev I.V."/>
            <person name="Spatafora J.W."/>
            <person name="Aime M.C."/>
        </authorList>
    </citation>
    <scope>NUCLEOTIDE SEQUENCE [LARGE SCALE GENOMIC DNA]</scope>
    <source>
        <strain evidence="7 8">MCA 4718</strain>
    </source>
</reference>
<dbReference type="RefSeq" id="XP_025347027.1">
    <property type="nucleotide sequence ID" value="XM_025492882.1"/>
</dbReference>
<organism evidence="7 8">
    <name type="scientific">Pseudomicrostroma glucosiphilum</name>
    <dbReference type="NCBI Taxonomy" id="1684307"/>
    <lineage>
        <taxon>Eukaryota</taxon>
        <taxon>Fungi</taxon>
        <taxon>Dikarya</taxon>
        <taxon>Basidiomycota</taxon>
        <taxon>Ustilaginomycotina</taxon>
        <taxon>Exobasidiomycetes</taxon>
        <taxon>Microstromatales</taxon>
        <taxon>Microstromatales incertae sedis</taxon>
        <taxon>Pseudomicrostroma</taxon>
    </lineage>
</organism>
<comment type="subcellular location">
    <subcellularLocation>
        <location evidence="1">Nucleus</location>
    </subcellularLocation>
</comment>
<dbReference type="InterPro" id="IPR012590">
    <property type="entry name" value="POPLD_dom"/>
</dbReference>
<dbReference type="InterPro" id="IPR039182">
    <property type="entry name" value="Pop1"/>
</dbReference>
<evidence type="ECO:0000259" key="5">
    <source>
        <dbReference type="Pfam" id="PF06978"/>
    </source>
</evidence>
<dbReference type="InterPro" id="IPR009723">
    <property type="entry name" value="Pop1_N"/>
</dbReference>
<evidence type="ECO:0000256" key="4">
    <source>
        <dbReference type="SAM" id="MobiDB-lite"/>
    </source>
</evidence>
<gene>
    <name evidence="7" type="ORF">BCV69DRAFT_283971</name>
</gene>